<feature type="transmembrane region" description="Helical" evidence="16">
    <location>
        <begin position="310"/>
        <end position="329"/>
    </location>
</feature>
<dbReference type="InterPro" id="IPR003661">
    <property type="entry name" value="HisK_dim/P_dom"/>
</dbReference>
<feature type="transmembrane region" description="Helical" evidence="16">
    <location>
        <begin position="213"/>
        <end position="231"/>
    </location>
</feature>
<dbReference type="InterPro" id="IPR036890">
    <property type="entry name" value="HATPase_C_sf"/>
</dbReference>
<keyword evidence="13 16" id="KW-0472">Membrane</keyword>
<dbReference type="Pfam" id="PF02518">
    <property type="entry name" value="HATPase_c"/>
    <property type="match status" value="1"/>
</dbReference>
<feature type="transmembrane region" description="Helical" evidence="16">
    <location>
        <begin position="341"/>
        <end position="360"/>
    </location>
</feature>
<dbReference type="Gene3D" id="3.30.450.20">
    <property type="entry name" value="PAS domain"/>
    <property type="match status" value="1"/>
</dbReference>
<dbReference type="CDD" id="cd00082">
    <property type="entry name" value="HisKA"/>
    <property type="match status" value="1"/>
</dbReference>
<evidence type="ECO:0000256" key="13">
    <source>
        <dbReference type="ARBA" id="ARBA00023136"/>
    </source>
</evidence>
<accession>K6W735</accession>
<dbReference type="GO" id="GO:0000155">
    <property type="term" value="F:phosphorelay sensor kinase activity"/>
    <property type="evidence" value="ECO:0007669"/>
    <property type="project" value="InterPro"/>
</dbReference>
<dbReference type="InterPro" id="IPR003594">
    <property type="entry name" value="HATPase_dom"/>
</dbReference>
<dbReference type="GO" id="GO:0030295">
    <property type="term" value="F:protein kinase activator activity"/>
    <property type="evidence" value="ECO:0007669"/>
    <property type="project" value="TreeGrafter"/>
</dbReference>
<evidence type="ECO:0000256" key="9">
    <source>
        <dbReference type="ARBA" id="ARBA00022777"/>
    </source>
</evidence>
<evidence type="ECO:0000256" key="12">
    <source>
        <dbReference type="ARBA" id="ARBA00023012"/>
    </source>
</evidence>
<dbReference type="Gene3D" id="1.10.287.130">
    <property type="match status" value="1"/>
</dbReference>
<dbReference type="OrthoDB" id="9808408at2"/>
<evidence type="ECO:0000259" key="19">
    <source>
        <dbReference type="PROSITE" id="PS50113"/>
    </source>
</evidence>
<dbReference type="RefSeq" id="WP_006591537.1">
    <property type="nucleotide sequence ID" value="NZ_BAHD01000015.1"/>
</dbReference>
<dbReference type="PROSITE" id="PS50113">
    <property type="entry name" value="PAC"/>
    <property type="match status" value="1"/>
</dbReference>
<dbReference type="GO" id="GO:0000156">
    <property type="term" value="F:phosphorelay response regulator activity"/>
    <property type="evidence" value="ECO:0007669"/>
    <property type="project" value="TreeGrafter"/>
</dbReference>
<dbReference type="GO" id="GO:0005524">
    <property type="term" value="F:ATP binding"/>
    <property type="evidence" value="ECO:0007669"/>
    <property type="project" value="UniProtKB-KW"/>
</dbReference>
<dbReference type="SUPFAM" id="SSF47384">
    <property type="entry name" value="Homodimeric domain of signal transducing histidine kinase"/>
    <property type="match status" value="1"/>
</dbReference>
<evidence type="ECO:0000256" key="11">
    <source>
        <dbReference type="ARBA" id="ARBA00022989"/>
    </source>
</evidence>
<dbReference type="NCBIfam" id="TIGR00229">
    <property type="entry name" value="sensory_box"/>
    <property type="match status" value="1"/>
</dbReference>
<dbReference type="InterPro" id="IPR005467">
    <property type="entry name" value="His_kinase_dom"/>
</dbReference>
<evidence type="ECO:0000256" key="10">
    <source>
        <dbReference type="ARBA" id="ARBA00022840"/>
    </source>
</evidence>
<keyword evidence="10" id="KW-0067">ATP-binding</keyword>
<evidence type="ECO:0000256" key="7">
    <source>
        <dbReference type="ARBA" id="ARBA00022692"/>
    </source>
</evidence>
<keyword evidence="9" id="KW-0418">Kinase</keyword>
<keyword evidence="12" id="KW-0902">Two-component regulatory system</keyword>
<evidence type="ECO:0000259" key="18">
    <source>
        <dbReference type="PROSITE" id="PS50112"/>
    </source>
</evidence>
<evidence type="ECO:0000256" key="15">
    <source>
        <dbReference type="SAM" id="MobiDB-lite"/>
    </source>
</evidence>
<protein>
    <recommendedName>
        <fullName evidence="14">Sensor-like histidine kinase SenX3</fullName>
        <ecNumber evidence="4">2.7.13.3</ecNumber>
    </recommendedName>
</protein>
<evidence type="ECO:0000256" key="8">
    <source>
        <dbReference type="ARBA" id="ARBA00022741"/>
    </source>
</evidence>
<feature type="transmembrane region" description="Helical" evidence="16">
    <location>
        <begin position="168"/>
        <end position="185"/>
    </location>
</feature>
<dbReference type="CDD" id="cd00130">
    <property type="entry name" value="PAS"/>
    <property type="match status" value="1"/>
</dbReference>
<gene>
    <name evidence="20" type="ORF">KILIM_015_00660</name>
</gene>
<dbReference type="Pfam" id="PF00512">
    <property type="entry name" value="HisKA"/>
    <property type="match status" value="1"/>
</dbReference>
<dbReference type="GO" id="GO:0007234">
    <property type="term" value="P:osmosensory signaling via phosphorelay pathway"/>
    <property type="evidence" value="ECO:0007669"/>
    <property type="project" value="TreeGrafter"/>
</dbReference>
<evidence type="ECO:0000256" key="5">
    <source>
        <dbReference type="ARBA" id="ARBA00022553"/>
    </source>
</evidence>
<keyword evidence="5" id="KW-0597">Phosphoprotein</keyword>
<dbReference type="InterPro" id="IPR004358">
    <property type="entry name" value="Sig_transdc_His_kin-like_C"/>
</dbReference>
<dbReference type="InterPro" id="IPR013767">
    <property type="entry name" value="PAS_fold"/>
</dbReference>
<dbReference type="AlphaFoldDB" id="K6W735"/>
<dbReference type="EMBL" id="BAHD01000015">
    <property type="protein sequence ID" value="GAB95005.1"/>
    <property type="molecule type" value="Genomic_DNA"/>
</dbReference>
<keyword evidence="11 16" id="KW-1133">Transmembrane helix</keyword>
<feature type="domain" description="PAS" evidence="18">
    <location>
        <begin position="400"/>
        <end position="477"/>
    </location>
</feature>
<proteinExistence type="predicted"/>
<feature type="domain" description="PAC" evidence="19">
    <location>
        <begin position="477"/>
        <end position="527"/>
    </location>
</feature>
<evidence type="ECO:0000256" key="3">
    <source>
        <dbReference type="ARBA" id="ARBA00004236"/>
    </source>
</evidence>
<dbReference type="SMART" id="SM00387">
    <property type="entry name" value="HATPase_c"/>
    <property type="match status" value="1"/>
</dbReference>
<dbReference type="Gene3D" id="3.30.565.10">
    <property type="entry name" value="Histidine kinase-like ATPase, C-terminal domain"/>
    <property type="match status" value="1"/>
</dbReference>
<dbReference type="PROSITE" id="PS50112">
    <property type="entry name" value="PAS"/>
    <property type="match status" value="1"/>
</dbReference>
<evidence type="ECO:0000256" key="14">
    <source>
        <dbReference type="ARBA" id="ARBA00039401"/>
    </source>
</evidence>
<dbReference type="SUPFAM" id="SSF55785">
    <property type="entry name" value="PYP-like sensor domain (PAS domain)"/>
    <property type="match status" value="1"/>
</dbReference>
<dbReference type="InterPro" id="IPR036097">
    <property type="entry name" value="HisK_dim/P_sf"/>
</dbReference>
<dbReference type="GO" id="GO:0005886">
    <property type="term" value="C:plasma membrane"/>
    <property type="evidence" value="ECO:0007669"/>
    <property type="project" value="UniProtKB-SubCell"/>
</dbReference>
<feature type="transmembrane region" description="Helical" evidence="16">
    <location>
        <begin position="265"/>
        <end position="289"/>
    </location>
</feature>
<dbReference type="InterPro" id="IPR035965">
    <property type="entry name" value="PAS-like_dom_sf"/>
</dbReference>
<feature type="region of interest" description="Disordered" evidence="15">
    <location>
        <begin position="1"/>
        <end position="35"/>
    </location>
</feature>
<dbReference type="InterPro" id="IPR000014">
    <property type="entry name" value="PAS"/>
</dbReference>
<reference evidence="20 21" key="1">
    <citation type="submission" date="2012-08" db="EMBL/GenBank/DDBJ databases">
        <title>Whole genome shotgun sequence of Kineosphaera limosa NBRC 100340.</title>
        <authorList>
            <person name="Yoshida I."/>
            <person name="Isaki S."/>
            <person name="Hosoyama A."/>
            <person name="Tsuchikane K."/>
            <person name="Katsumata H."/>
            <person name="Ando Y."/>
            <person name="Ohji S."/>
            <person name="Hamada M."/>
            <person name="Tamura T."/>
            <person name="Yamazoe A."/>
            <person name="Yamazaki S."/>
            <person name="Fujita N."/>
        </authorList>
    </citation>
    <scope>NUCLEOTIDE SEQUENCE [LARGE SCALE GENOMIC DNA]</scope>
    <source>
        <strain evidence="20 21">NBRC 100340</strain>
    </source>
</reference>
<name>K6W735_9MICO</name>
<evidence type="ECO:0000259" key="17">
    <source>
        <dbReference type="PROSITE" id="PS50109"/>
    </source>
</evidence>
<dbReference type="SMART" id="SM00388">
    <property type="entry name" value="HisKA"/>
    <property type="match status" value="1"/>
</dbReference>
<dbReference type="eggNOG" id="COG4251">
    <property type="taxonomic scope" value="Bacteria"/>
</dbReference>
<dbReference type="PANTHER" id="PTHR42878">
    <property type="entry name" value="TWO-COMPONENT HISTIDINE KINASE"/>
    <property type="match status" value="1"/>
</dbReference>
<dbReference type="SUPFAM" id="SSF55874">
    <property type="entry name" value="ATPase domain of HSP90 chaperone/DNA topoisomerase II/histidine kinase"/>
    <property type="match status" value="1"/>
</dbReference>
<dbReference type="EC" id="2.7.13.3" evidence="4"/>
<feature type="transmembrane region" description="Helical" evidence="16">
    <location>
        <begin position="139"/>
        <end position="156"/>
    </location>
</feature>
<organism evidence="20 21">
    <name type="scientific">Kineosphaera limosa NBRC 100340</name>
    <dbReference type="NCBI Taxonomy" id="1184609"/>
    <lineage>
        <taxon>Bacteria</taxon>
        <taxon>Bacillati</taxon>
        <taxon>Actinomycetota</taxon>
        <taxon>Actinomycetes</taxon>
        <taxon>Micrococcales</taxon>
        <taxon>Dermatophilaceae</taxon>
        <taxon>Kineosphaera</taxon>
    </lineage>
</organism>
<evidence type="ECO:0000256" key="4">
    <source>
        <dbReference type="ARBA" id="ARBA00012438"/>
    </source>
</evidence>
<dbReference type="SMART" id="SM00091">
    <property type="entry name" value="PAS"/>
    <property type="match status" value="1"/>
</dbReference>
<keyword evidence="21" id="KW-1185">Reference proteome</keyword>
<comment type="caution">
    <text evidence="20">The sequence shown here is derived from an EMBL/GenBank/DDBJ whole genome shotgun (WGS) entry which is preliminary data.</text>
</comment>
<dbReference type="STRING" id="1184609.KILIM_015_00660"/>
<dbReference type="InterPro" id="IPR000700">
    <property type="entry name" value="PAS-assoc_C"/>
</dbReference>
<dbReference type="InterPro" id="IPR050351">
    <property type="entry name" value="BphY/WalK/GraS-like"/>
</dbReference>
<keyword evidence="6" id="KW-0808">Transferase</keyword>
<evidence type="ECO:0000256" key="2">
    <source>
        <dbReference type="ARBA" id="ARBA00004141"/>
    </source>
</evidence>
<dbReference type="PANTHER" id="PTHR42878:SF7">
    <property type="entry name" value="SENSOR HISTIDINE KINASE GLRK"/>
    <property type="match status" value="1"/>
</dbReference>
<evidence type="ECO:0000256" key="1">
    <source>
        <dbReference type="ARBA" id="ARBA00000085"/>
    </source>
</evidence>
<feature type="transmembrane region" description="Helical" evidence="16">
    <location>
        <begin position="238"/>
        <end position="259"/>
    </location>
</feature>
<evidence type="ECO:0000313" key="21">
    <source>
        <dbReference type="Proteomes" id="UP000008366"/>
    </source>
</evidence>
<dbReference type="Proteomes" id="UP000008366">
    <property type="component" value="Unassembled WGS sequence"/>
</dbReference>
<feature type="transmembrane region" description="Helical" evidence="16">
    <location>
        <begin position="103"/>
        <end position="124"/>
    </location>
</feature>
<evidence type="ECO:0000256" key="6">
    <source>
        <dbReference type="ARBA" id="ARBA00022679"/>
    </source>
</evidence>
<evidence type="ECO:0000313" key="20">
    <source>
        <dbReference type="EMBL" id="GAB95005.1"/>
    </source>
</evidence>
<comment type="subcellular location">
    <subcellularLocation>
        <location evidence="3">Cell membrane</location>
    </subcellularLocation>
    <subcellularLocation>
        <location evidence="2">Membrane</location>
        <topology evidence="2">Multi-pass membrane protein</topology>
    </subcellularLocation>
</comment>
<dbReference type="Pfam" id="PF00989">
    <property type="entry name" value="PAS"/>
    <property type="match status" value="1"/>
</dbReference>
<dbReference type="GO" id="GO:0006355">
    <property type="term" value="P:regulation of DNA-templated transcription"/>
    <property type="evidence" value="ECO:0007669"/>
    <property type="project" value="InterPro"/>
</dbReference>
<dbReference type="PRINTS" id="PR00344">
    <property type="entry name" value="BCTRLSENSOR"/>
</dbReference>
<keyword evidence="7 16" id="KW-0812">Transmembrane</keyword>
<feature type="domain" description="Histidine kinase" evidence="17">
    <location>
        <begin position="538"/>
        <end position="753"/>
    </location>
</feature>
<evidence type="ECO:0000256" key="16">
    <source>
        <dbReference type="SAM" id="Phobius"/>
    </source>
</evidence>
<sequence>MGTSARGADSGGVSARTALPSPGTVQIGRSARPGHRLRREWAGVAAAPSAVEPQQADSSAGRHGAPVVAELSAAHDPELARWIAAEEWAARANPARVRLIRRAAGVGGGLLALTGLAVWVGWAIGSPTLTSVVPGLVTMKWWTAACFIVLGMGIALPTIRDTLAVRRIAMGLGLFVALLALTFLLEHATGGDLGHDNAFGLDRAAGADHPGRMSQTTALCFVLLGTSLALHKVGRVRVAQAIAVAPTAIGYLALVGYVFDVSPLYSAVSLASMAIHTAAALMVAGLAILALRSDEGFMAVFSINTAGGRVARRLVPAAILMPVTIGWALDVLVLRGVIDAPFALALMVTAVSVLGVAAIWREAGGLSMIDVQRAGTVAALRRVREAEARQTTLTAALEESARRTQAILDSALDAFIGLDRDGRITSWNPAAERLYGWSAVEAVGMRLDELLPVFRADGSVLTARVDGDFLEHAIRRGPAAYAVVRKDGTIAEVESRVWAQNARDGRTYTATVRDIAQRRRAERELLELNRSLDEFAAVAAHDLRGPIAAIRVNLELLAESAVGRGDENQLATVARMQSAADRGLTLIDDLLTYSRAGRSAIEPRRIDLTELVEAVADEVSERADRSSRIDIAPLPPIAGGAGTLRQVFANLFVNAIDYCPNDRVPHVRVTAEPAADRRQLLIRVTDNGDGVPLAERDRVFEMFQRGTTSAGRSGTGVGLALCLRVVERHGGNIWIENAPGGGTNMCITLPRHFDPPATSGARARQVPPPG</sequence>
<comment type="catalytic activity">
    <reaction evidence="1">
        <text>ATP + protein L-histidine = ADP + protein N-phospho-L-histidine.</text>
        <dbReference type="EC" id="2.7.13.3"/>
    </reaction>
</comment>
<keyword evidence="8" id="KW-0547">Nucleotide-binding</keyword>
<dbReference type="PROSITE" id="PS50109">
    <property type="entry name" value="HIS_KIN"/>
    <property type="match status" value="1"/>
</dbReference>